<comment type="caution">
    <text evidence="11">The sequence shown here is derived from an EMBL/GenBank/DDBJ whole genome shotgun (WGS) entry which is preliminary data.</text>
</comment>
<gene>
    <name evidence="10" type="primary">lpxB</name>
    <name evidence="11" type="ORF">EG19_02295</name>
</gene>
<dbReference type="PANTHER" id="PTHR30372">
    <property type="entry name" value="LIPID-A-DISACCHARIDE SYNTHASE"/>
    <property type="match status" value="1"/>
</dbReference>
<evidence type="ECO:0000256" key="1">
    <source>
        <dbReference type="ARBA" id="ARBA00002056"/>
    </source>
</evidence>
<evidence type="ECO:0000313" key="12">
    <source>
        <dbReference type="Proteomes" id="UP000027284"/>
    </source>
</evidence>
<evidence type="ECO:0000256" key="3">
    <source>
        <dbReference type="ARBA" id="ARBA00020902"/>
    </source>
</evidence>
<dbReference type="NCBIfam" id="TIGR00215">
    <property type="entry name" value="lpxB"/>
    <property type="match status" value="1"/>
</dbReference>
<evidence type="ECO:0000256" key="4">
    <source>
        <dbReference type="ARBA" id="ARBA00022516"/>
    </source>
</evidence>
<accession>A0A062XMN5</accession>
<dbReference type="GO" id="GO:0016020">
    <property type="term" value="C:membrane"/>
    <property type="evidence" value="ECO:0007669"/>
    <property type="project" value="GOC"/>
</dbReference>
<evidence type="ECO:0000256" key="2">
    <source>
        <dbReference type="ARBA" id="ARBA00012687"/>
    </source>
</evidence>
<comment type="catalytic activity">
    <reaction evidence="9 10">
        <text>a lipid X + a UDP-2-N,3-O-bis[(3R)-3-hydroxyacyl]-alpha-D-glucosamine = a lipid A disaccharide + UDP + H(+)</text>
        <dbReference type="Rhea" id="RHEA:67828"/>
        <dbReference type="ChEBI" id="CHEBI:15378"/>
        <dbReference type="ChEBI" id="CHEBI:58223"/>
        <dbReference type="ChEBI" id="CHEBI:137748"/>
        <dbReference type="ChEBI" id="CHEBI:176338"/>
        <dbReference type="ChEBI" id="CHEBI:176343"/>
        <dbReference type="EC" id="2.4.1.182"/>
    </reaction>
</comment>
<keyword evidence="8 10" id="KW-0443">Lipid metabolism</keyword>
<keyword evidence="7 10" id="KW-0808">Transferase</keyword>
<dbReference type="Proteomes" id="UP000027284">
    <property type="component" value="Unassembled WGS sequence"/>
</dbReference>
<dbReference type="GO" id="GO:0009245">
    <property type="term" value="P:lipid A biosynthetic process"/>
    <property type="evidence" value="ECO:0007669"/>
    <property type="project" value="UniProtKB-UniRule"/>
</dbReference>
<dbReference type="GO" id="GO:0005543">
    <property type="term" value="F:phospholipid binding"/>
    <property type="evidence" value="ECO:0007669"/>
    <property type="project" value="TreeGrafter"/>
</dbReference>
<organism evidence="11 12">
    <name type="scientific">Thermoanaerobaculum aquaticum</name>
    <dbReference type="NCBI Taxonomy" id="1312852"/>
    <lineage>
        <taxon>Bacteria</taxon>
        <taxon>Pseudomonadati</taxon>
        <taxon>Acidobacteriota</taxon>
        <taxon>Thermoanaerobaculia</taxon>
        <taxon>Thermoanaerobaculales</taxon>
        <taxon>Thermoanaerobaculaceae</taxon>
        <taxon>Thermoanaerobaculum</taxon>
    </lineage>
</organism>
<keyword evidence="12" id="KW-1185">Reference proteome</keyword>
<name>A0A062XMN5_9BACT</name>
<reference evidence="11 12" key="1">
    <citation type="submission" date="2014-04" db="EMBL/GenBank/DDBJ databases">
        <title>The Genome Sequence of Thermoanaerobaculum aquaticum MP-01, The First Cultivated Group 23 Acidobacterium.</title>
        <authorList>
            <person name="Stamps B.W."/>
            <person name="Losey N.A."/>
            <person name="Lawson P.A."/>
            <person name="Stevenson B.S."/>
        </authorList>
    </citation>
    <scope>NUCLEOTIDE SEQUENCE [LARGE SCALE GENOMIC DNA]</scope>
    <source>
        <strain evidence="11 12">MP-01</strain>
    </source>
</reference>
<dbReference type="InterPro" id="IPR003835">
    <property type="entry name" value="Glyco_trans_19"/>
</dbReference>
<protein>
    <recommendedName>
        <fullName evidence="3 10">Lipid-A-disaccharide synthase</fullName>
        <ecNumber evidence="2 10">2.4.1.182</ecNumber>
    </recommendedName>
</protein>
<dbReference type="HAMAP" id="MF_00392">
    <property type="entry name" value="LpxB"/>
    <property type="match status" value="1"/>
</dbReference>
<dbReference type="UniPathway" id="UPA00973"/>
<dbReference type="EMBL" id="JMFG01000016">
    <property type="protein sequence ID" value="KDA53822.1"/>
    <property type="molecule type" value="Genomic_DNA"/>
</dbReference>
<dbReference type="STRING" id="1312852.EG19_02295"/>
<keyword evidence="6 10" id="KW-0328">Glycosyltransferase</keyword>
<evidence type="ECO:0000313" key="11">
    <source>
        <dbReference type="EMBL" id="KDA53822.1"/>
    </source>
</evidence>
<dbReference type="Pfam" id="PF02684">
    <property type="entry name" value="LpxB"/>
    <property type="match status" value="1"/>
</dbReference>
<dbReference type="EC" id="2.4.1.182" evidence="2 10"/>
<evidence type="ECO:0000256" key="7">
    <source>
        <dbReference type="ARBA" id="ARBA00022679"/>
    </source>
</evidence>
<evidence type="ECO:0000256" key="9">
    <source>
        <dbReference type="ARBA" id="ARBA00048975"/>
    </source>
</evidence>
<dbReference type="SUPFAM" id="SSF53756">
    <property type="entry name" value="UDP-Glycosyltransferase/glycogen phosphorylase"/>
    <property type="match status" value="1"/>
</dbReference>
<dbReference type="GO" id="GO:0008915">
    <property type="term" value="F:lipid-A-disaccharide synthase activity"/>
    <property type="evidence" value="ECO:0007669"/>
    <property type="project" value="UniProtKB-UniRule"/>
</dbReference>
<evidence type="ECO:0000256" key="6">
    <source>
        <dbReference type="ARBA" id="ARBA00022676"/>
    </source>
</evidence>
<dbReference type="AlphaFoldDB" id="A0A062XMN5"/>
<comment type="pathway">
    <text evidence="10">Bacterial outer membrane biogenesis; LPS lipid A biosynthesis.</text>
</comment>
<proteinExistence type="inferred from homology"/>
<dbReference type="PANTHER" id="PTHR30372:SF4">
    <property type="entry name" value="LIPID-A-DISACCHARIDE SYNTHASE, MITOCHONDRIAL-RELATED"/>
    <property type="match status" value="1"/>
</dbReference>
<evidence type="ECO:0000256" key="5">
    <source>
        <dbReference type="ARBA" id="ARBA00022556"/>
    </source>
</evidence>
<keyword evidence="4 10" id="KW-0444">Lipid biosynthesis</keyword>
<evidence type="ECO:0000256" key="10">
    <source>
        <dbReference type="HAMAP-Rule" id="MF_00392"/>
    </source>
</evidence>
<evidence type="ECO:0000256" key="8">
    <source>
        <dbReference type="ARBA" id="ARBA00023098"/>
    </source>
</evidence>
<comment type="similarity">
    <text evidence="10">Belongs to the LpxB family.</text>
</comment>
<comment type="function">
    <text evidence="1 10">Condensation of UDP-2,3-diacylglucosamine and 2,3-diacylglucosamine-1-phosphate to form lipid A disaccharide, a precursor of lipid A, a phosphorylated glycolipid that anchors the lipopolysaccharide to the outer membrane of the cell.</text>
</comment>
<keyword evidence="5 10" id="KW-0441">Lipid A biosynthesis</keyword>
<sequence length="367" mass="39988">MVRVFLSAAEASADQHGAHLLRELQALTTVEACGVGGQRLREQGLKPLATAEELSVMGLFEVLQHLPRLWRLARYVRREALRFRPDVAVLIDSPDFHLPLARHLSRAGIPVVLYVSPQLWAWRSGRVKLIRRVVRKVLCILPFEVDFYRQHGVNASFVGHPLVDELASIPPVVGQERKHALALLPGSRRHEVEALLPVMLEAFHRLRDEDPQLAGKVIVAPGLSTGDLQALAGPDGSGLEFVENHRYQELAQCEAAFVASGTATLVCALLGVPMVVTYRLHPLSFALASLLVKVPHVGLVNLVAGERVAPELVQDALDATSLAAAGRALLGEEGEIQRRKLSLVREKLGGPGASRRAAEEVLEVAGR</sequence>